<organism evidence="1 2">
    <name type="scientific">Elysia crispata</name>
    <name type="common">lettuce slug</name>
    <dbReference type="NCBI Taxonomy" id="231223"/>
    <lineage>
        <taxon>Eukaryota</taxon>
        <taxon>Metazoa</taxon>
        <taxon>Spiralia</taxon>
        <taxon>Lophotrochozoa</taxon>
        <taxon>Mollusca</taxon>
        <taxon>Gastropoda</taxon>
        <taxon>Heterobranchia</taxon>
        <taxon>Euthyneura</taxon>
        <taxon>Panpulmonata</taxon>
        <taxon>Sacoglossa</taxon>
        <taxon>Placobranchoidea</taxon>
        <taxon>Plakobranchidae</taxon>
        <taxon>Elysia</taxon>
    </lineage>
</organism>
<keyword evidence="2" id="KW-1185">Reference proteome</keyword>
<protein>
    <submittedName>
        <fullName evidence="1">Uncharacterized protein</fullName>
    </submittedName>
</protein>
<sequence length="124" mass="13762">MSHDEGNVNHELPMSSKPRLKVLIVTSELLYSISNNMNIRVNISRVINRNLYIIIFIQQNSPLRTHCPSVREDIKLGRVSKLSQTLEQTTTTTIIVSAVPSSAGFAPKIEALTSTKPSLLSFLS</sequence>
<evidence type="ECO:0000313" key="1">
    <source>
        <dbReference type="EMBL" id="KAK3787289.1"/>
    </source>
</evidence>
<proteinExistence type="predicted"/>
<name>A0AAE1DY48_9GAST</name>
<comment type="caution">
    <text evidence="1">The sequence shown here is derived from an EMBL/GenBank/DDBJ whole genome shotgun (WGS) entry which is preliminary data.</text>
</comment>
<gene>
    <name evidence="1" type="ORF">RRG08_056010</name>
</gene>
<dbReference type="Proteomes" id="UP001283361">
    <property type="component" value="Unassembled WGS sequence"/>
</dbReference>
<dbReference type="AlphaFoldDB" id="A0AAE1DY48"/>
<evidence type="ECO:0000313" key="2">
    <source>
        <dbReference type="Proteomes" id="UP001283361"/>
    </source>
</evidence>
<accession>A0AAE1DY48</accession>
<dbReference type="EMBL" id="JAWDGP010001872">
    <property type="protein sequence ID" value="KAK3787289.1"/>
    <property type="molecule type" value="Genomic_DNA"/>
</dbReference>
<reference evidence="1" key="1">
    <citation type="journal article" date="2023" name="G3 (Bethesda)">
        <title>A reference genome for the long-term kleptoplast-retaining sea slug Elysia crispata morphotype clarki.</title>
        <authorList>
            <person name="Eastman K.E."/>
            <person name="Pendleton A.L."/>
            <person name="Shaikh M.A."/>
            <person name="Suttiyut T."/>
            <person name="Ogas R."/>
            <person name="Tomko P."/>
            <person name="Gavelis G."/>
            <person name="Widhalm J.R."/>
            <person name="Wisecaver J.H."/>
        </authorList>
    </citation>
    <scope>NUCLEOTIDE SEQUENCE</scope>
    <source>
        <strain evidence="1">ECLA1</strain>
    </source>
</reference>